<evidence type="ECO:0000256" key="4">
    <source>
        <dbReference type="ARBA" id="ARBA00022614"/>
    </source>
</evidence>
<dbReference type="GO" id="GO:0050832">
    <property type="term" value="P:defense response to fungus"/>
    <property type="evidence" value="ECO:0007669"/>
    <property type="project" value="UniProtKB-ARBA"/>
</dbReference>
<evidence type="ECO:0000256" key="7">
    <source>
        <dbReference type="ARBA" id="ARBA00022737"/>
    </source>
</evidence>
<dbReference type="Pfam" id="PF08263">
    <property type="entry name" value="LRRNT_2"/>
    <property type="match status" value="1"/>
</dbReference>
<sequence length="329" mass="37354">MGYVKLVFFMLYTFLCQLAFSSSLPHLCPKDQALTLLQFKDMFPINPNASDYCFKFKEFHSYPKTLTWNKSTDCCSWDGVHCDKTTGQVIELNITCSGLQGKFHSNSSLFQLSNLRRLDLSFNNFSGSLISPKFGDFSNLTYLDLTVTSFSGQIPSEISHLSKLHDLRISNVYPYGLRFGPHNFESLLKNLTQLKELHLYDVNISSTIPSNFSSHLTTIQLSLTHLRGILPERVFHLSNLKTLNLSDNPKLTVRFPITNWNSSASLMELFLHGVNITGKIPESFSHLTALHELDMGYSNLAGPIPKPLWNLTHVEWLSLRYNHLEGPIS</sequence>
<keyword evidence="10" id="KW-0325">Glycoprotein</keyword>
<feature type="chain" id="PRO_5042065813" description="Leucine-rich repeat-containing N-terminal plant-type domain-containing protein" evidence="11">
    <location>
        <begin position="22"/>
        <end position="329"/>
    </location>
</feature>
<comment type="subcellular location">
    <subcellularLocation>
        <location evidence="1">Cell membrane</location>
        <topology evidence="1">Single-pass type I membrane protein</topology>
    </subcellularLocation>
</comment>
<name>A0AAF0PKS8_SOLVR</name>
<evidence type="ECO:0000313" key="13">
    <source>
        <dbReference type="EMBL" id="WMV06779.1"/>
    </source>
</evidence>
<evidence type="ECO:0000256" key="1">
    <source>
        <dbReference type="ARBA" id="ARBA00004251"/>
    </source>
</evidence>
<keyword evidence="8" id="KW-1133">Transmembrane helix</keyword>
<dbReference type="GO" id="GO:0005886">
    <property type="term" value="C:plasma membrane"/>
    <property type="evidence" value="ECO:0007669"/>
    <property type="project" value="UniProtKB-SubCell"/>
</dbReference>
<feature type="signal peptide" evidence="11">
    <location>
        <begin position="1"/>
        <end position="21"/>
    </location>
</feature>
<dbReference type="InterPro" id="IPR013210">
    <property type="entry name" value="LRR_N_plant-typ"/>
</dbReference>
<organism evidence="13 14">
    <name type="scientific">Solanum verrucosum</name>
    <dbReference type="NCBI Taxonomy" id="315347"/>
    <lineage>
        <taxon>Eukaryota</taxon>
        <taxon>Viridiplantae</taxon>
        <taxon>Streptophyta</taxon>
        <taxon>Embryophyta</taxon>
        <taxon>Tracheophyta</taxon>
        <taxon>Spermatophyta</taxon>
        <taxon>Magnoliopsida</taxon>
        <taxon>eudicotyledons</taxon>
        <taxon>Gunneridae</taxon>
        <taxon>Pentapetalae</taxon>
        <taxon>asterids</taxon>
        <taxon>lamiids</taxon>
        <taxon>Solanales</taxon>
        <taxon>Solanaceae</taxon>
        <taxon>Solanoideae</taxon>
        <taxon>Solaneae</taxon>
        <taxon>Solanum</taxon>
    </lineage>
</organism>
<comment type="similarity">
    <text evidence="2">Belongs to the RLP family.</text>
</comment>
<keyword evidence="3" id="KW-1003">Cell membrane</keyword>
<dbReference type="AlphaFoldDB" id="A0AAF0PKS8"/>
<feature type="domain" description="Leucine-rich repeat-containing N-terminal plant-type" evidence="12">
    <location>
        <begin position="30"/>
        <end position="83"/>
    </location>
</feature>
<evidence type="ECO:0000256" key="6">
    <source>
        <dbReference type="ARBA" id="ARBA00022729"/>
    </source>
</evidence>
<evidence type="ECO:0000256" key="8">
    <source>
        <dbReference type="ARBA" id="ARBA00022989"/>
    </source>
</evidence>
<evidence type="ECO:0000313" key="14">
    <source>
        <dbReference type="Proteomes" id="UP001234989"/>
    </source>
</evidence>
<dbReference type="SUPFAM" id="SSF52058">
    <property type="entry name" value="L domain-like"/>
    <property type="match status" value="1"/>
</dbReference>
<dbReference type="Pfam" id="PF00560">
    <property type="entry name" value="LRR_1"/>
    <property type="match status" value="2"/>
</dbReference>
<evidence type="ECO:0000256" key="5">
    <source>
        <dbReference type="ARBA" id="ARBA00022692"/>
    </source>
</evidence>
<dbReference type="PANTHER" id="PTHR48061">
    <property type="entry name" value="LEUCINE-RICH REPEAT RECEPTOR PROTEIN KINASE EMS1-LIKE-RELATED"/>
    <property type="match status" value="1"/>
</dbReference>
<keyword evidence="4" id="KW-0433">Leucine-rich repeat</keyword>
<evidence type="ECO:0000256" key="9">
    <source>
        <dbReference type="ARBA" id="ARBA00023136"/>
    </source>
</evidence>
<dbReference type="InterPro" id="IPR046956">
    <property type="entry name" value="RLP23-like"/>
</dbReference>
<dbReference type="Proteomes" id="UP001234989">
    <property type="component" value="Chromosome 1"/>
</dbReference>
<evidence type="ECO:0000256" key="11">
    <source>
        <dbReference type="SAM" id="SignalP"/>
    </source>
</evidence>
<keyword evidence="9" id="KW-0472">Membrane</keyword>
<dbReference type="InterPro" id="IPR032675">
    <property type="entry name" value="LRR_dom_sf"/>
</dbReference>
<dbReference type="PANTHER" id="PTHR48061:SF10">
    <property type="entry name" value="LEUCINE-RICH REPEAT-CONTAINING N-TERMINAL PLANT-TYPE DOMAIN-CONTAINING PROTEIN"/>
    <property type="match status" value="1"/>
</dbReference>
<gene>
    <name evidence="13" type="ORF">MTR67_000164</name>
</gene>
<proteinExistence type="inferred from homology"/>
<dbReference type="InterPro" id="IPR001611">
    <property type="entry name" value="Leu-rich_rpt"/>
</dbReference>
<keyword evidence="7" id="KW-0677">Repeat</keyword>
<keyword evidence="5" id="KW-0812">Transmembrane</keyword>
<dbReference type="Gene3D" id="3.80.10.10">
    <property type="entry name" value="Ribonuclease Inhibitor"/>
    <property type="match status" value="1"/>
</dbReference>
<dbReference type="Pfam" id="PF13855">
    <property type="entry name" value="LRR_8"/>
    <property type="match status" value="1"/>
</dbReference>
<evidence type="ECO:0000256" key="2">
    <source>
        <dbReference type="ARBA" id="ARBA00009592"/>
    </source>
</evidence>
<reference evidence="13" key="1">
    <citation type="submission" date="2023-08" db="EMBL/GenBank/DDBJ databases">
        <title>A de novo genome assembly of Solanum verrucosum Schlechtendal, a Mexican diploid species geographically isolated from the other diploid A-genome species in potato relatives.</title>
        <authorList>
            <person name="Hosaka K."/>
        </authorList>
    </citation>
    <scope>NUCLEOTIDE SEQUENCE</scope>
    <source>
        <tissue evidence="13">Young leaves</tissue>
    </source>
</reference>
<keyword evidence="14" id="KW-1185">Reference proteome</keyword>
<accession>A0AAF0PKS8</accession>
<evidence type="ECO:0000259" key="12">
    <source>
        <dbReference type="Pfam" id="PF08263"/>
    </source>
</evidence>
<evidence type="ECO:0000256" key="3">
    <source>
        <dbReference type="ARBA" id="ARBA00022475"/>
    </source>
</evidence>
<keyword evidence="6 11" id="KW-0732">Signal</keyword>
<dbReference type="EMBL" id="CP133612">
    <property type="protein sequence ID" value="WMV06779.1"/>
    <property type="molecule type" value="Genomic_DNA"/>
</dbReference>
<dbReference type="FunFam" id="3.80.10.10:FF:000713">
    <property type="entry name" value="Receptor-like protein 48"/>
    <property type="match status" value="1"/>
</dbReference>
<protein>
    <recommendedName>
        <fullName evidence="12">Leucine-rich repeat-containing N-terminal plant-type domain-containing protein</fullName>
    </recommendedName>
</protein>
<evidence type="ECO:0000256" key="10">
    <source>
        <dbReference type="ARBA" id="ARBA00023180"/>
    </source>
</evidence>